<dbReference type="EMBL" id="DYVF01000027">
    <property type="protein sequence ID" value="HJG30492.1"/>
    <property type="molecule type" value="Genomic_DNA"/>
</dbReference>
<dbReference type="Proteomes" id="UP000746751">
    <property type="component" value="Unassembled WGS sequence"/>
</dbReference>
<comment type="caution">
    <text evidence="1">The sequence shown here is derived from an EMBL/GenBank/DDBJ whole genome shotgun (WGS) entry which is preliminary data.</text>
</comment>
<name>A0A921LQZ0_9ACTN</name>
<sequence length="48" mass="5318">MADALTMCPARFDEDARGAHSAADRVGGKYNRCLAGLTRIAFESWCRR</sequence>
<dbReference type="AlphaFoldDB" id="A0A921LQZ0"/>
<reference evidence="1" key="2">
    <citation type="submission" date="2021-09" db="EMBL/GenBank/DDBJ databases">
        <authorList>
            <person name="Gilroy R."/>
        </authorList>
    </citation>
    <scope>NUCLEOTIDE SEQUENCE</scope>
    <source>
        <strain evidence="1">ChiGjej2B2-7701</strain>
    </source>
</reference>
<gene>
    <name evidence="1" type="ORF">K8U80_03740</name>
</gene>
<protein>
    <submittedName>
        <fullName evidence="1">Uncharacterized protein</fullName>
    </submittedName>
</protein>
<evidence type="ECO:0000313" key="2">
    <source>
        <dbReference type="Proteomes" id="UP000746751"/>
    </source>
</evidence>
<reference evidence="1" key="1">
    <citation type="journal article" date="2021" name="PeerJ">
        <title>Extensive microbial diversity within the chicken gut microbiome revealed by metagenomics and culture.</title>
        <authorList>
            <person name="Gilroy R."/>
            <person name="Ravi A."/>
            <person name="Getino M."/>
            <person name="Pursley I."/>
            <person name="Horton D.L."/>
            <person name="Alikhan N.F."/>
            <person name="Baker D."/>
            <person name="Gharbi K."/>
            <person name="Hall N."/>
            <person name="Watson M."/>
            <person name="Adriaenssens E.M."/>
            <person name="Foster-Nyarko E."/>
            <person name="Jarju S."/>
            <person name="Secka A."/>
            <person name="Antonio M."/>
            <person name="Oren A."/>
            <person name="Chaudhuri R.R."/>
            <person name="La Ragione R."/>
            <person name="Hildebrand F."/>
            <person name="Pallen M.J."/>
        </authorList>
    </citation>
    <scope>NUCLEOTIDE SEQUENCE</scope>
    <source>
        <strain evidence="1">ChiGjej2B2-7701</strain>
    </source>
</reference>
<organism evidence="1 2">
    <name type="scientific">Collinsella ihumii</name>
    <dbReference type="NCBI Taxonomy" id="1720204"/>
    <lineage>
        <taxon>Bacteria</taxon>
        <taxon>Bacillati</taxon>
        <taxon>Actinomycetota</taxon>
        <taxon>Coriobacteriia</taxon>
        <taxon>Coriobacteriales</taxon>
        <taxon>Coriobacteriaceae</taxon>
        <taxon>Collinsella</taxon>
    </lineage>
</organism>
<accession>A0A921LQZ0</accession>
<evidence type="ECO:0000313" key="1">
    <source>
        <dbReference type="EMBL" id="HJG30492.1"/>
    </source>
</evidence>
<proteinExistence type="predicted"/>